<feature type="domain" description="Glycosyl transferase family 1" evidence="1">
    <location>
        <begin position="177"/>
        <end position="319"/>
    </location>
</feature>
<reference evidence="4" key="1">
    <citation type="submission" date="2016-06" db="EMBL/GenBank/DDBJ databases">
        <authorList>
            <person name="Petersen J."/>
            <person name="Sayavedra L."/>
        </authorList>
    </citation>
    <scope>NUCLEOTIDE SEQUENCE [LARGE SCALE GENOMIC DNA]</scope>
    <source>
        <strain evidence="4">BazSymB</strain>
    </source>
</reference>
<dbReference type="PANTHER" id="PTHR12526">
    <property type="entry name" value="GLYCOSYLTRANSFERASE"/>
    <property type="match status" value="1"/>
</dbReference>
<dbReference type="AlphaFoldDB" id="A0A1H6LQ91"/>
<dbReference type="GO" id="GO:0016757">
    <property type="term" value="F:glycosyltransferase activity"/>
    <property type="evidence" value="ECO:0007669"/>
    <property type="project" value="InterPro"/>
</dbReference>
<dbReference type="GO" id="GO:1901135">
    <property type="term" value="P:carbohydrate derivative metabolic process"/>
    <property type="evidence" value="ECO:0007669"/>
    <property type="project" value="UniProtKB-ARBA"/>
</dbReference>
<dbReference type="Gene3D" id="3.40.50.2000">
    <property type="entry name" value="Glycogen Phosphorylase B"/>
    <property type="match status" value="2"/>
</dbReference>
<accession>A0A1H6LQ91</accession>
<protein>
    <submittedName>
        <fullName evidence="3">Group 1 glycosyl transferase</fullName>
    </submittedName>
</protein>
<dbReference type="STRING" id="235205.BAZSYMB_SCAFFOLD00092_3"/>
<dbReference type="Pfam" id="PF13439">
    <property type="entry name" value="Glyco_transf_4"/>
    <property type="match status" value="1"/>
</dbReference>
<gene>
    <name evidence="3" type="ORF">BAZSYMB_SCAFFOLD00092_3</name>
</gene>
<dbReference type="SUPFAM" id="SSF53756">
    <property type="entry name" value="UDP-Glycosyltransferase/glycogen phosphorylase"/>
    <property type="match status" value="1"/>
</dbReference>
<feature type="domain" description="Glycosyltransferase subfamily 4-like N-terminal" evidence="2">
    <location>
        <begin position="16"/>
        <end position="169"/>
    </location>
</feature>
<sequence>MKKLVVVLVIPTLQGNGAERVVVTLATGFAQQGCEVHIILTLKNLVEIELNGQFKVHYFQQYYRWVPKSIRGKILSPLLDKFIVKKCGIPNLVLSNLIPSDRMLCYSKFNTYLIIHNTMSKEGYSYDEAKAIYLKKPVVCVSQGVKDDFDQMFDSHYPSYCIHNFIDVDFVKQQSVKFQPEYEDYLIHVGGFKEQKGHDVLIKAYHKSGVKNPLVLVGKGRLQEECKRLVDDLGLNDKVIFAGFQSNPYPFIKNAEFMILSSNFEGFGVVIIESLALDTPVISTDCPSGPSEVLPKDNLVPVGDIDALASKIIDVVKNTVEYTTSLKDDFLIENQIKKYLQLVEK</sequence>
<evidence type="ECO:0000259" key="2">
    <source>
        <dbReference type="Pfam" id="PF13439"/>
    </source>
</evidence>
<dbReference type="PANTHER" id="PTHR12526:SF638">
    <property type="entry name" value="SPORE COAT PROTEIN SA"/>
    <property type="match status" value="1"/>
</dbReference>
<evidence type="ECO:0000313" key="4">
    <source>
        <dbReference type="Proteomes" id="UP000198559"/>
    </source>
</evidence>
<keyword evidence="3" id="KW-0808">Transferase</keyword>
<dbReference type="Proteomes" id="UP000198559">
    <property type="component" value="Unassembled WGS sequence"/>
</dbReference>
<dbReference type="Pfam" id="PF00534">
    <property type="entry name" value="Glycos_transf_1"/>
    <property type="match status" value="1"/>
</dbReference>
<dbReference type="InterPro" id="IPR028098">
    <property type="entry name" value="Glyco_trans_4-like_N"/>
</dbReference>
<evidence type="ECO:0000259" key="1">
    <source>
        <dbReference type="Pfam" id="PF00534"/>
    </source>
</evidence>
<name>A0A1H6LQ91_9GAMM</name>
<proteinExistence type="predicted"/>
<organism evidence="3 4">
    <name type="scientific">Bathymodiolus azoricus thioautotrophic gill symbiont</name>
    <dbReference type="NCBI Taxonomy" id="235205"/>
    <lineage>
        <taxon>Bacteria</taxon>
        <taxon>Pseudomonadati</taxon>
        <taxon>Pseudomonadota</taxon>
        <taxon>Gammaproteobacteria</taxon>
        <taxon>sulfur-oxidizing symbionts</taxon>
    </lineage>
</organism>
<evidence type="ECO:0000313" key="3">
    <source>
        <dbReference type="EMBL" id="SEH90832.1"/>
    </source>
</evidence>
<dbReference type="CDD" id="cd03811">
    <property type="entry name" value="GT4_GT28_WabH-like"/>
    <property type="match status" value="1"/>
</dbReference>
<dbReference type="InterPro" id="IPR001296">
    <property type="entry name" value="Glyco_trans_1"/>
</dbReference>
<dbReference type="EMBL" id="CVUD02000228">
    <property type="protein sequence ID" value="SEH90832.1"/>
    <property type="molecule type" value="Genomic_DNA"/>
</dbReference>